<dbReference type="InterPro" id="IPR015050">
    <property type="entry name" value="BofC_C"/>
</dbReference>
<dbReference type="InterPro" id="IPR038117">
    <property type="entry name" value="BofC_C_sf"/>
</dbReference>
<dbReference type="Pfam" id="PF08977">
    <property type="entry name" value="BOFC_N"/>
    <property type="match status" value="1"/>
</dbReference>
<dbReference type="Gene3D" id="3.30.70.1740">
    <property type="entry name" value="Bypass-of-forespore C, C-terminal domain"/>
    <property type="match status" value="1"/>
</dbReference>
<proteinExistence type="predicted"/>
<evidence type="ECO:0000313" key="4">
    <source>
        <dbReference type="Proteomes" id="UP001649381"/>
    </source>
</evidence>
<sequence>MYVFLFYTFEDKVKANLPSQTNQENYAEVEAQTVTGPITVEVYLHRNYLDGNQSEEVVYETIWSMEDFWSHYADWQLVDQEVNKVIFEQDIDDISPASKINGFFGLTEEGILTIFNGRPHEDEVIQSFFQIDTNKLESGLVEELTKGIRVQSKQEYTEVLERYKPYTTNKE</sequence>
<evidence type="ECO:0000313" key="3">
    <source>
        <dbReference type="EMBL" id="MCF6138079.1"/>
    </source>
</evidence>
<dbReference type="Gene3D" id="3.10.20.420">
    <property type="entry name" value="Bypass-of-forespore C, N-terminal domain"/>
    <property type="match status" value="1"/>
</dbReference>
<feature type="domain" description="Bypass of forespore C C-terminal" evidence="1">
    <location>
        <begin position="92"/>
        <end position="164"/>
    </location>
</feature>
<keyword evidence="4" id="KW-1185">Reference proteome</keyword>
<dbReference type="InterPro" id="IPR015071">
    <property type="entry name" value="BOFC_N"/>
</dbReference>
<feature type="domain" description="Bypass-of-forespore C N-terminal" evidence="2">
    <location>
        <begin position="40"/>
        <end position="89"/>
    </location>
</feature>
<evidence type="ECO:0000259" key="2">
    <source>
        <dbReference type="Pfam" id="PF08977"/>
    </source>
</evidence>
<dbReference type="InterPro" id="IPR038118">
    <property type="entry name" value="BOFC_N_sf"/>
</dbReference>
<dbReference type="Pfam" id="PF08955">
    <property type="entry name" value="BofC_C"/>
    <property type="match status" value="1"/>
</dbReference>
<dbReference type="Proteomes" id="UP001649381">
    <property type="component" value="Unassembled WGS sequence"/>
</dbReference>
<evidence type="ECO:0000259" key="1">
    <source>
        <dbReference type="Pfam" id="PF08955"/>
    </source>
</evidence>
<dbReference type="RefSeq" id="WP_236334213.1">
    <property type="nucleotide sequence ID" value="NZ_JAKIJS010000001.1"/>
</dbReference>
<accession>A0ABS9GZB3</accession>
<comment type="caution">
    <text evidence="3">The sequence shown here is derived from an EMBL/GenBank/DDBJ whole genome shotgun (WGS) entry which is preliminary data.</text>
</comment>
<dbReference type="EMBL" id="JAKIJS010000001">
    <property type="protein sequence ID" value="MCF6138079.1"/>
    <property type="molecule type" value="Genomic_DNA"/>
</dbReference>
<name>A0ABS9GZB3_9BACL</name>
<gene>
    <name evidence="3" type="ORF">L2716_10120</name>
</gene>
<reference evidence="3 4" key="1">
    <citation type="submission" date="2022-01" db="EMBL/GenBank/DDBJ databases">
        <title>Alkalihalobacillus sp. EGI L200015, a novel bacterium isolated from a salt lake sediment.</title>
        <authorList>
            <person name="Gao L."/>
            <person name="Fang B.-Z."/>
            <person name="Li W.-J."/>
        </authorList>
    </citation>
    <scope>NUCLEOTIDE SEQUENCE [LARGE SCALE GENOMIC DNA]</scope>
    <source>
        <strain evidence="3 4">KCTC 12718</strain>
    </source>
</reference>
<organism evidence="3 4">
    <name type="scientific">Pseudalkalibacillus berkeleyi</name>
    <dbReference type="NCBI Taxonomy" id="1069813"/>
    <lineage>
        <taxon>Bacteria</taxon>
        <taxon>Bacillati</taxon>
        <taxon>Bacillota</taxon>
        <taxon>Bacilli</taxon>
        <taxon>Bacillales</taxon>
        <taxon>Fictibacillaceae</taxon>
        <taxon>Pseudalkalibacillus</taxon>
    </lineage>
</organism>
<protein>
    <submittedName>
        <fullName evidence="3">Intercompartmental signaling factor BofC</fullName>
    </submittedName>
</protein>